<evidence type="ECO:0000313" key="3">
    <source>
        <dbReference type="Proteomes" id="UP000053232"/>
    </source>
</evidence>
<accession>A0A073I0R4</accession>
<dbReference type="EMBL" id="ARYC01001146">
    <property type="protein sequence ID" value="KEJ83021.1"/>
    <property type="molecule type" value="Genomic_DNA"/>
</dbReference>
<keyword evidence="3" id="KW-1185">Reference proteome</keyword>
<reference evidence="3" key="1">
    <citation type="journal article" date="2014" name="Cell">
        <title>The Architecture of a Scrambled Genome Reveals Massive Levels of Genomic Rearrangement during Development.</title>
        <authorList>
            <person name="Chen X."/>
            <person name="Bracht J.R."/>
            <person name="Goldman A.D."/>
            <person name="Dolzhenko E."/>
            <person name="Clay D.M."/>
            <person name="Swart E.C."/>
            <person name="Perlman D.H."/>
            <person name="Doak T.G."/>
            <person name="Stuart A."/>
            <person name="Amemiya C.T."/>
            <person name="Sebra R.P."/>
            <person name="Landweber L.F."/>
        </authorList>
    </citation>
    <scope>NUCLEOTIDE SEQUENCE [LARGE SCALE GENOMIC DNA]</scope>
    <source>
        <strain evidence="3">JRB310</strain>
    </source>
</reference>
<dbReference type="AlphaFoldDB" id="A0A073I0R4"/>
<feature type="region of interest" description="Disordered" evidence="1">
    <location>
        <begin position="61"/>
        <end position="88"/>
    </location>
</feature>
<feature type="compositionally biased region" description="Polar residues" evidence="1">
    <location>
        <begin position="15"/>
        <end position="25"/>
    </location>
</feature>
<evidence type="ECO:0000313" key="2">
    <source>
        <dbReference type="EMBL" id="KEJ83021.1"/>
    </source>
</evidence>
<feature type="region of interest" description="Disordered" evidence="1">
    <location>
        <begin position="1"/>
        <end position="28"/>
    </location>
</feature>
<evidence type="ECO:0000256" key="1">
    <source>
        <dbReference type="SAM" id="MobiDB-lite"/>
    </source>
</evidence>
<feature type="compositionally biased region" description="Basic and acidic residues" evidence="1">
    <location>
        <begin position="71"/>
        <end position="88"/>
    </location>
</feature>
<protein>
    <submittedName>
        <fullName evidence="2">Uncharacterized protein</fullName>
    </submittedName>
</protein>
<dbReference type="Proteomes" id="UP000053232">
    <property type="component" value="Unassembled WGS sequence"/>
</dbReference>
<proteinExistence type="predicted"/>
<organism evidence="2 3">
    <name type="scientific">Oxytricha trifallax</name>
    <dbReference type="NCBI Taxonomy" id="1172189"/>
    <lineage>
        <taxon>Eukaryota</taxon>
        <taxon>Sar</taxon>
        <taxon>Alveolata</taxon>
        <taxon>Ciliophora</taxon>
        <taxon>Intramacronucleata</taxon>
        <taxon>Spirotrichea</taxon>
        <taxon>Stichotrichia</taxon>
        <taxon>Sporadotrichida</taxon>
        <taxon>Oxytrichidae</taxon>
        <taxon>Oxytrichinae</taxon>
        <taxon>Oxytricha</taxon>
    </lineage>
</organism>
<sequence length="88" mass="9941">MQGSGSLGTKRKQTFKSSAKQTNGVQKEYLFKQTIHNEEDEKKLSGGAIKPKLIQLPIRVESENSENQIEQDVRGQEAQEKHETNNIT</sequence>
<comment type="caution">
    <text evidence="2">The sequence shown here is derived from an EMBL/GenBank/DDBJ whole genome shotgun (WGS) entry which is preliminary data.</text>
</comment>
<name>A0A073I0R4_9SPIT</name>
<gene>
    <name evidence="2" type="ORF">OXYTRIMIC_787</name>
</gene>